<feature type="region of interest" description="Disordered" evidence="1">
    <location>
        <begin position="181"/>
        <end position="289"/>
    </location>
</feature>
<keyword evidence="4" id="KW-1185">Reference proteome</keyword>
<comment type="caution">
    <text evidence="3">The sequence shown here is derived from an EMBL/GenBank/DDBJ whole genome shotgun (WGS) entry which is preliminary data.</text>
</comment>
<dbReference type="Proteomes" id="UP000751190">
    <property type="component" value="Unassembled WGS sequence"/>
</dbReference>
<gene>
    <name evidence="3" type="ORF">KFE25_000631</name>
</gene>
<evidence type="ECO:0000256" key="2">
    <source>
        <dbReference type="SAM" id="Phobius"/>
    </source>
</evidence>
<dbReference type="EMBL" id="JAGTXO010000006">
    <property type="protein sequence ID" value="KAG8467315.1"/>
    <property type="molecule type" value="Genomic_DNA"/>
</dbReference>
<dbReference type="AlphaFoldDB" id="A0A8J6CEV3"/>
<sequence length="694" mass="74182">MEPGGEGNEAEENEAEEALALLDGADVQFVNERSVVRWLVARGKADAVRRRLSTRKQNELLASFRLLADTPVDESRAADGKKPTISAHELRKALELLGVDAADDERSSRDARALLGPAPAAAAEDAPERDVGFDEFVQMMMQRQSALSSQQRGAHEQSHSVFDVFPLMAKAYEVRRLVDRAGAPDAKKRSPSLPSKAVTGAARRSRDDRASRHSRDDAAAVHHVAARKRSSTRSELPSAPRRASSMAALPADASVPALSAAEMPSGGAENGMMTPSSATTPTNPADGDRRSGIFWETFNATNLAYSQYKRLRDEYESRWLGKGGEEGDGGAGEPAVRQTGEDELADVYLTVSRPEELDETDLAPLTDGMRHEDGGGGHARRRVVGGPMPRSLAQLGTAAAISAASRSADGAPTAGGRAGGRMRISASAPLLAAGTRGRAPSGQIAAPGARGGAFVEQRGLAASTALLPGSEGGFASSAFERREPLLPTHAARYAARSRVLPSLELPDAGVARRAPMGARETPPLAHVEPARNARAGRAAMAAKVQAWHDMRESTRENGPIRAQTLQMGRSLRLRERVYLGYTNPMPIVDDGVFEFFSAMAARPADEEEVFQGTYETPKLPMEGMSDCAFVTSLAIFIFGSFALALTFAMLIIHGLIDPVMDEYTKAHNITRGASTSKFFDLQHLGSNGIEAHRH</sequence>
<keyword evidence="2" id="KW-0472">Membrane</keyword>
<feature type="compositionally biased region" description="Low complexity" evidence="1">
    <location>
        <begin position="236"/>
        <end position="251"/>
    </location>
</feature>
<keyword evidence="2" id="KW-0812">Transmembrane</keyword>
<keyword evidence="2" id="KW-1133">Transmembrane helix</keyword>
<feature type="compositionally biased region" description="Low complexity" evidence="1">
    <location>
        <begin position="274"/>
        <end position="285"/>
    </location>
</feature>
<dbReference type="OrthoDB" id="10647003at2759"/>
<protein>
    <submittedName>
        <fullName evidence="3">Uncharacterized protein</fullName>
    </submittedName>
</protein>
<evidence type="ECO:0000313" key="3">
    <source>
        <dbReference type="EMBL" id="KAG8467315.1"/>
    </source>
</evidence>
<evidence type="ECO:0000313" key="4">
    <source>
        <dbReference type="Proteomes" id="UP000751190"/>
    </source>
</evidence>
<feature type="region of interest" description="Disordered" evidence="1">
    <location>
        <begin position="322"/>
        <end position="385"/>
    </location>
</feature>
<feature type="compositionally biased region" description="Basic and acidic residues" evidence="1">
    <location>
        <begin position="204"/>
        <end position="220"/>
    </location>
</feature>
<organism evidence="3 4">
    <name type="scientific">Diacronema lutheri</name>
    <name type="common">Unicellular marine alga</name>
    <name type="synonym">Monochrysis lutheri</name>
    <dbReference type="NCBI Taxonomy" id="2081491"/>
    <lineage>
        <taxon>Eukaryota</taxon>
        <taxon>Haptista</taxon>
        <taxon>Haptophyta</taxon>
        <taxon>Pavlovophyceae</taxon>
        <taxon>Pavlovales</taxon>
        <taxon>Pavlovaceae</taxon>
        <taxon>Diacronema</taxon>
    </lineage>
</organism>
<feature type="transmembrane region" description="Helical" evidence="2">
    <location>
        <begin position="628"/>
        <end position="652"/>
    </location>
</feature>
<accession>A0A8J6CEV3</accession>
<evidence type="ECO:0000256" key="1">
    <source>
        <dbReference type="SAM" id="MobiDB-lite"/>
    </source>
</evidence>
<proteinExistence type="predicted"/>
<name>A0A8J6CEV3_DIALT</name>
<reference evidence="3" key="1">
    <citation type="submission" date="2021-05" db="EMBL/GenBank/DDBJ databases">
        <title>The genome of the haptophyte Pavlova lutheri (Diacronema luteri, Pavlovales) - a model for lipid biosynthesis in eukaryotic algae.</title>
        <authorList>
            <person name="Hulatt C.J."/>
            <person name="Posewitz M.C."/>
        </authorList>
    </citation>
    <scope>NUCLEOTIDE SEQUENCE</scope>
    <source>
        <strain evidence="3">NIVA-4/92</strain>
    </source>
</reference>